<keyword evidence="3" id="KW-1185">Reference proteome</keyword>
<organism evidence="2 3">
    <name type="scientific">Microcella alkalica</name>
    <dbReference type="NCBI Taxonomy" id="355930"/>
    <lineage>
        <taxon>Bacteria</taxon>
        <taxon>Bacillati</taxon>
        <taxon>Actinomycetota</taxon>
        <taxon>Actinomycetes</taxon>
        <taxon>Micrococcales</taxon>
        <taxon>Microbacteriaceae</taxon>
        <taxon>Microcella</taxon>
    </lineage>
</organism>
<dbReference type="RefSeq" id="WP_182490531.1">
    <property type="nucleotide sequence ID" value="NZ_BAAAOV010000005.1"/>
</dbReference>
<dbReference type="Pfam" id="PF00583">
    <property type="entry name" value="Acetyltransf_1"/>
    <property type="match status" value="1"/>
</dbReference>
<proteinExistence type="predicted"/>
<dbReference type="PROSITE" id="PS51186">
    <property type="entry name" value="GNAT"/>
    <property type="match status" value="1"/>
</dbReference>
<dbReference type="EMBL" id="JACGWX010000002">
    <property type="protein sequence ID" value="MBA8847741.1"/>
    <property type="molecule type" value="Genomic_DNA"/>
</dbReference>
<dbReference type="Gene3D" id="3.40.630.30">
    <property type="match status" value="1"/>
</dbReference>
<dbReference type="InterPro" id="IPR000182">
    <property type="entry name" value="GNAT_dom"/>
</dbReference>
<evidence type="ECO:0000313" key="2">
    <source>
        <dbReference type="EMBL" id="MBA8847741.1"/>
    </source>
</evidence>
<name>A0A839E5T0_9MICO</name>
<gene>
    <name evidence="2" type="ORF">FHX53_001326</name>
</gene>
<dbReference type="SUPFAM" id="SSF55729">
    <property type="entry name" value="Acyl-CoA N-acyltransferases (Nat)"/>
    <property type="match status" value="1"/>
</dbReference>
<accession>A0A839E5T0</accession>
<dbReference type="GO" id="GO:0016747">
    <property type="term" value="F:acyltransferase activity, transferring groups other than amino-acyl groups"/>
    <property type="evidence" value="ECO:0007669"/>
    <property type="project" value="InterPro"/>
</dbReference>
<feature type="domain" description="N-acetyltransferase" evidence="1">
    <location>
        <begin position="5"/>
        <end position="197"/>
    </location>
</feature>
<keyword evidence="2" id="KW-0808">Transferase</keyword>
<reference evidence="2 3" key="1">
    <citation type="submission" date="2020-07" db="EMBL/GenBank/DDBJ databases">
        <title>Sequencing the genomes of 1000 actinobacteria strains.</title>
        <authorList>
            <person name="Klenk H.-P."/>
        </authorList>
    </citation>
    <scope>NUCLEOTIDE SEQUENCE [LARGE SCALE GENOMIC DNA]</scope>
    <source>
        <strain evidence="2 3">DSM 19663</strain>
    </source>
</reference>
<evidence type="ECO:0000313" key="3">
    <source>
        <dbReference type="Proteomes" id="UP000585905"/>
    </source>
</evidence>
<sequence length="198" mass="21697">MTDALRIAPANEASWDELQLILTGTAGRCQCTRHRLGDHDWYAAPVEQRAAILRDATGCDDPRATRTVGLVAWVDDDPAGWVAVDARPAYRRLRNSPVPWAGRHEDKDDDGVWAIACLVVRRGFRHQGLTYPLVAAAAAHARAQGARAIEGYPMITGGAEATWDELSVGPVGPFVEAGFTEVARPTKRRRVMRLDFDA</sequence>
<comment type="caution">
    <text evidence="2">The sequence shown here is derived from an EMBL/GenBank/DDBJ whole genome shotgun (WGS) entry which is preliminary data.</text>
</comment>
<dbReference type="Proteomes" id="UP000585905">
    <property type="component" value="Unassembled WGS sequence"/>
</dbReference>
<evidence type="ECO:0000259" key="1">
    <source>
        <dbReference type="PROSITE" id="PS51186"/>
    </source>
</evidence>
<dbReference type="AlphaFoldDB" id="A0A839E5T0"/>
<dbReference type="InterPro" id="IPR016181">
    <property type="entry name" value="Acyl_CoA_acyltransferase"/>
</dbReference>
<protein>
    <submittedName>
        <fullName evidence="2">GNAT superfamily N-acetyltransferase</fullName>
    </submittedName>
</protein>